<evidence type="ECO:0000313" key="3">
    <source>
        <dbReference type="Proteomes" id="UP000886597"/>
    </source>
</evidence>
<dbReference type="Proteomes" id="UP000886597">
    <property type="component" value="Unassembled WGS sequence"/>
</dbReference>
<dbReference type="Proteomes" id="UP000886607">
    <property type="component" value="Unassembled WGS sequence"/>
</dbReference>
<evidence type="ECO:0000313" key="2">
    <source>
        <dbReference type="EMBL" id="GEQ54101.1"/>
    </source>
</evidence>
<dbReference type="EMBL" id="BKBQ01000011">
    <property type="protein sequence ID" value="GEQ54101.1"/>
    <property type="molecule type" value="Genomic_DNA"/>
</dbReference>
<evidence type="ECO:0000313" key="1">
    <source>
        <dbReference type="EMBL" id="GEQ49023.1"/>
    </source>
</evidence>
<reference evidence="2" key="1">
    <citation type="submission" date="2019-08" db="EMBL/GenBank/DDBJ databases">
        <authorList>
            <person name="Ishikawa M."/>
            <person name="Suzuki T."/>
            <person name="Matsutani M."/>
        </authorList>
    </citation>
    <scope>NUCLEOTIDE SEQUENCE</scope>
    <source>
        <strain evidence="2">7C1</strain>
        <strain evidence="1">8C4</strain>
    </source>
</reference>
<proteinExistence type="predicted"/>
<dbReference type="AlphaFoldDB" id="A0AAN4UBF6"/>
<reference evidence="2" key="2">
    <citation type="journal article" date="2020" name="Int. Dairy J.">
        <title>Lactic acid bacterial diversity in Brie cheese focusing on salt concentration and pH of isolation medium and characterisation of halophilic and alkaliphilic lactic acid bacterial isolates.</title>
        <authorList>
            <person name="Unno R."/>
            <person name="Matsutani M."/>
            <person name="Suzuki T."/>
            <person name="Kodama K."/>
            <person name="Matsushita H."/>
            <person name="Yamasato K."/>
            <person name="Koizumi Y."/>
            <person name="Ishikawa M."/>
        </authorList>
    </citation>
    <scope>NUCLEOTIDE SEQUENCE</scope>
    <source>
        <strain evidence="2">7C1</strain>
        <strain evidence="1">8C4</strain>
    </source>
</reference>
<gene>
    <name evidence="1" type="ORF">TK11N_08750</name>
    <name evidence="2" type="ORF">TK2N_09450</name>
</gene>
<protein>
    <submittedName>
        <fullName evidence="2">Uncharacterized protein</fullName>
    </submittedName>
</protein>
<comment type="caution">
    <text evidence="2">The sequence shown here is derived from an EMBL/GenBank/DDBJ whole genome shotgun (WGS) entry which is preliminary data.</text>
</comment>
<organism evidence="2 3">
    <name type="scientific">Tetragenococcus koreensis</name>
    <dbReference type="NCBI Taxonomy" id="290335"/>
    <lineage>
        <taxon>Bacteria</taxon>
        <taxon>Bacillati</taxon>
        <taxon>Bacillota</taxon>
        <taxon>Bacilli</taxon>
        <taxon>Lactobacillales</taxon>
        <taxon>Enterococcaceae</taxon>
        <taxon>Tetragenococcus</taxon>
    </lineage>
</organism>
<dbReference type="RefSeq" id="WP_234755145.1">
    <property type="nucleotide sequence ID" value="NZ_JAKEJB010000011.1"/>
</dbReference>
<keyword evidence="4" id="KW-1185">Reference proteome</keyword>
<evidence type="ECO:0000313" key="4">
    <source>
        <dbReference type="Proteomes" id="UP000886607"/>
    </source>
</evidence>
<name>A0AAN4UBF6_9ENTE</name>
<dbReference type="EMBL" id="BKBO01000010">
    <property type="protein sequence ID" value="GEQ49023.1"/>
    <property type="molecule type" value="Genomic_DNA"/>
</dbReference>
<accession>A0AAN4UBF6</accession>
<sequence>MGRINGRIQGNKREDYFLFGISKVSIVSEIRDPVGILIATDSEVYLAVEAQGKSVSADSFGY</sequence>